<evidence type="ECO:0000313" key="2">
    <source>
        <dbReference type="Proteomes" id="UP000566813"/>
    </source>
</evidence>
<name>A0A7X1FQB6_9SPHN</name>
<comment type="caution">
    <text evidence="1">The sequence shown here is derived from an EMBL/GenBank/DDBJ whole genome shotgun (WGS) entry which is preliminary data.</text>
</comment>
<dbReference type="AlphaFoldDB" id="A0A7X1FQB6"/>
<dbReference type="Proteomes" id="UP000566813">
    <property type="component" value="Unassembled WGS sequence"/>
</dbReference>
<keyword evidence="2" id="KW-1185">Reference proteome</keyword>
<accession>A0A7X1FQB6</accession>
<evidence type="ECO:0000313" key="1">
    <source>
        <dbReference type="EMBL" id="MBC2664943.1"/>
    </source>
</evidence>
<reference evidence="1 2" key="1">
    <citation type="submission" date="2020-08" db="EMBL/GenBank/DDBJ databases">
        <title>The genome sequence of type strain Novosphingobium flavum NBRC 111647.</title>
        <authorList>
            <person name="Liu Y."/>
        </authorList>
    </citation>
    <scope>NUCLEOTIDE SEQUENCE [LARGE SCALE GENOMIC DNA]</scope>
    <source>
        <strain evidence="1 2">NBRC 111647</strain>
    </source>
</reference>
<proteinExistence type="predicted"/>
<sequence>MARDEVHPFRFPADIRNLYAVEIGEPFPKCLRVTVAEGVPGAEEPLEIPLGDKTLDLGTAQPIEAGPSSRVYRFEWDHYVAYAVRNESYAAAEMGEDERDLFRIEPNSPFADYVRATTVASDKDPGPLTHWALDTLNHKIAVVSDTPPEITQLDPNERVELLVQSGWIELGGEDDEDEF</sequence>
<protein>
    <submittedName>
        <fullName evidence="1">Uncharacterized protein</fullName>
    </submittedName>
</protein>
<dbReference type="EMBL" id="JACLAW010000003">
    <property type="protein sequence ID" value="MBC2664943.1"/>
    <property type="molecule type" value="Genomic_DNA"/>
</dbReference>
<organism evidence="1 2">
    <name type="scientific">Novosphingobium flavum</name>
    <dbReference type="NCBI Taxonomy" id="1778672"/>
    <lineage>
        <taxon>Bacteria</taxon>
        <taxon>Pseudomonadati</taxon>
        <taxon>Pseudomonadota</taxon>
        <taxon>Alphaproteobacteria</taxon>
        <taxon>Sphingomonadales</taxon>
        <taxon>Sphingomonadaceae</taxon>
        <taxon>Novosphingobium</taxon>
    </lineage>
</organism>
<gene>
    <name evidence="1" type="ORF">H7F51_05385</name>
</gene>
<dbReference type="RefSeq" id="WP_185663192.1">
    <property type="nucleotide sequence ID" value="NZ_JACLAW010000003.1"/>
</dbReference>